<reference evidence="9 10" key="1">
    <citation type="submission" date="2017-06" db="EMBL/GenBank/DDBJ databases">
        <title>A platform for efficient transgenesis in Macrostomum lignano, a flatworm model organism for stem cell research.</title>
        <authorList>
            <person name="Berezikov E."/>
        </authorList>
    </citation>
    <scope>NUCLEOTIDE SEQUENCE [LARGE SCALE GENOMIC DNA]</scope>
    <source>
        <strain evidence="9">DV1</strain>
        <tissue evidence="9">Whole organism</tissue>
    </source>
</reference>
<evidence type="ECO:0000259" key="8">
    <source>
        <dbReference type="PROSITE" id="PS51741"/>
    </source>
</evidence>
<dbReference type="Pfam" id="PF25610">
    <property type="entry name" value="HR1_TOCA"/>
    <property type="match status" value="1"/>
</dbReference>
<dbReference type="PROSITE" id="PS50002">
    <property type="entry name" value="SH3"/>
    <property type="match status" value="1"/>
</dbReference>
<dbReference type="InterPro" id="IPR001060">
    <property type="entry name" value="FCH_dom"/>
</dbReference>
<dbReference type="PANTHER" id="PTHR15735:SF12">
    <property type="entry name" value="CDC42-INTERACTING PROTEIN 4, ISOFORM B"/>
    <property type="match status" value="1"/>
</dbReference>
<dbReference type="SUPFAM" id="SSF50044">
    <property type="entry name" value="SH3-domain"/>
    <property type="match status" value="1"/>
</dbReference>
<feature type="compositionally biased region" description="Low complexity" evidence="6">
    <location>
        <begin position="296"/>
        <end position="305"/>
    </location>
</feature>
<feature type="region of interest" description="Disordered" evidence="6">
    <location>
        <begin position="416"/>
        <end position="472"/>
    </location>
</feature>
<feature type="compositionally biased region" description="Pro residues" evidence="6">
    <location>
        <begin position="462"/>
        <end position="472"/>
    </location>
</feature>
<dbReference type="Proteomes" id="UP000215902">
    <property type="component" value="Unassembled WGS sequence"/>
</dbReference>
<dbReference type="AlphaFoldDB" id="A0A267G1A1"/>
<dbReference type="InterPro" id="IPR031160">
    <property type="entry name" value="F_BAR_dom"/>
</dbReference>
<dbReference type="SMART" id="SM00326">
    <property type="entry name" value="SH3"/>
    <property type="match status" value="1"/>
</dbReference>
<feature type="region of interest" description="Disordered" evidence="6">
    <location>
        <begin position="292"/>
        <end position="327"/>
    </location>
</feature>
<dbReference type="SMART" id="SM00055">
    <property type="entry name" value="FCH"/>
    <property type="match status" value="1"/>
</dbReference>
<dbReference type="STRING" id="282301.A0A267G1A1"/>
<evidence type="ECO:0000256" key="4">
    <source>
        <dbReference type="PROSITE-ProRule" id="PRU01077"/>
    </source>
</evidence>
<gene>
    <name evidence="9" type="ORF">BOX15_Mlig006111g1</name>
</gene>
<dbReference type="InterPro" id="IPR027267">
    <property type="entry name" value="AH/BAR_dom_sf"/>
</dbReference>
<dbReference type="InterPro" id="IPR036028">
    <property type="entry name" value="SH3-like_dom_sf"/>
</dbReference>
<protein>
    <recommendedName>
        <fullName evidence="11">SH3 domain-containing protein</fullName>
    </recommendedName>
</protein>
<feature type="domain" description="F-BAR" evidence="8">
    <location>
        <begin position="1"/>
        <end position="265"/>
    </location>
</feature>
<feature type="coiled-coil region" evidence="5">
    <location>
        <begin position="89"/>
        <end position="155"/>
    </location>
</feature>
<evidence type="ECO:0000259" key="7">
    <source>
        <dbReference type="PROSITE" id="PS50002"/>
    </source>
</evidence>
<dbReference type="PANTHER" id="PTHR15735">
    <property type="entry name" value="FCH AND DOUBLE SH3 DOMAINS PROTEIN"/>
    <property type="match status" value="1"/>
</dbReference>
<evidence type="ECO:0000256" key="6">
    <source>
        <dbReference type="SAM" id="MobiDB-lite"/>
    </source>
</evidence>
<keyword evidence="2 4" id="KW-0175">Coiled coil</keyword>
<comment type="caution">
    <text evidence="9">The sequence shown here is derived from an EMBL/GenBank/DDBJ whole genome shotgun (WGS) entry which is preliminary data.</text>
</comment>
<dbReference type="InterPro" id="IPR001452">
    <property type="entry name" value="SH3_domain"/>
</dbReference>
<feature type="domain" description="SH3" evidence="7">
    <location>
        <begin position="477"/>
        <end position="540"/>
    </location>
</feature>
<dbReference type="Gene3D" id="6.10.140.470">
    <property type="match status" value="1"/>
</dbReference>
<organism evidence="9 10">
    <name type="scientific">Macrostomum lignano</name>
    <dbReference type="NCBI Taxonomy" id="282301"/>
    <lineage>
        <taxon>Eukaryota</taxon>
        <taxon>Metazoa</taxon>
        <taxon>Spiralia</taxon>
        <taxon>Lophotrochozoa</taxon>
        <taxon>Platyhelminthes</taxon>
        <taxon>Rhabditophora</taxon>
        <taxon>Macrostomorpha</taxon>
        <taxon>Macrostomida</taxon>
        <taxon>Macrostomidae</taxon>
        <taxon>Macrostomum</taxon>
    </lineage>
</organism>
<accession>A0A267G1A1</accession>
<evidence type="ECO:0000256" key="5">
    <source>
        <dbReference type="SAM" id="Coils"/>
    </source>
</evidence>
<proteinExistence type="predicted"/>
<name>A0A267G1A1_9PLAT</name>
<evidence type="ECO:0000256" key="2">
    <source>
        <dbReference type="ARBA" id="ARBA00023054"/>
    </source>
</evidence>
<dbReference type="Gene3D" id="1.20.1270.60">
    <property type="entry name" value="Arfaptin homology (AH) domain/BAR domain"/>
    <property type="match status" value="1"/>
</dbReference>
<dbReference type="EMBL" id="NIVC01000617">
    <property type="protein sequence ID" value="PAA79783.1"/>
    <property type="molecule type" value="Genomic_DNA"/>
</dbReference>
<dbReference type="Gene3D" id="2.30.30.40">
    <property type="entry name" value="SH3 Domains"/>
    <property type="match status" value="1"/>
</dbReference>
<dbReference type="PROSITE" id="PS51741">
    <property type="entry name" value="F_BAR"/>
    <property type="match status" value="1"/>
</dbReference>
<evidence type="ECO:0008006" key="11">
    <source>
        <dbReference type="Google" id="ProtNLM"/>
    </source>
</evidence>
<dbReference type="InterPro" id="IPR057870">
    <property type="entry name" value="HR1_TOCA"/>
</dbReference>
<dbReference type="Pfam" id="PF00611">
    <property type="entry name" value="FCH"/>
    <property type="match status" value="1"/>
</dbReference>
<evidence type="ECO:0000313" key="10">
    <source>
        <dbReference type="Proteomes" id="UP000215902"/>
    </source>
</evidence>
<sequence>MPSVWDHKLWDTFNPQLYNFTKYNQDFLKQYSDFLERRGKIEEKYAKDLRKLCKEFRTKEYDKKEKIKFSVQTSFDEMLAELVSSANQHDTLRDELLKSSKEVKDALREAQRQSQQTEKKVAGLVKDLERNRNQLENVRSQYQRSFVEMKKAREDYIANKDNKDITKNEEERFQQVFLHKQSMFEERKQSYAKELSDYNTAQSRHYMEHLPEQLATLEEQEKRVAAICKQHFQLWGDSELQALNIRTKCCQTLRQKADNVNAEYDINEFMRVTASGNPVPDDVVFEDLGSNDSISQQQQQQQAAAPGKKNKFGTLNKKSAPAQQKRRLVEQLKQKDEELEKATKGLDAMHKLLQTYQQNPKLGDIAMVQQQMQQASEQVETLNRERVDILKELQALGVDTSNMGGAAPVATTAAAPPPVQAVSGSQNTSSASAFADEFADESPVSPAQPQPVATSAGAAGPPQAPPVPPPPSAVAAPALPIVAMLYDFNDPSQPDNLAVVAGERLYVLSGDADWTLVQRTAGNTDEQGYVPTAYMAAMFD</sequence>
<dbReference type="SUPFAM" id="SSF103657">
    <property type="entry name" value="BAR/IMD domain-like"/>
    <property type="match status" value="1"/>
</dbReference>
<evidence type="ECO:0000313" key="9">
    <source>
        <dbReference type="EMBL" id="PAA79783.1"/>
    </source>
</evidence>
<keyword evidence="1 3" id="KW-0728">SH3 domain</keyword>
<keyword evidence="10" id="KW-1185">Reference proteome</keyword>
<evidence type="ECO:0000256" key="3">
    <source>
        <dbReference type="PROSITE-ProRule" id="PRU00192"/>
    </source>
</evidence>
<dbReference type="OrthoDB" id="8783038at2759"/>
<evidence type="ECO:0000256" key="1">
    <source>
        <dbReference type="ARBA" id="ARBA00022443"/>
    </source>
</evidence>